<dbReference type="Gene3D" id="4.10.60.10">
    <property type="entry name" value="Zinc finger, CCHC-type"/>
    <property type="match status" value="1"/>
</dbReference>
<dbReference type="SUPFAM" id="SSF56672">
    <property type="entry name" value="DNA/RNA polymerases"/>
    <property type="match status" value="1"/>
</dbReference>
<evidence type="ECO:0000256" key="1">
    <source>
        <dbReference type="ARBA" id="ARBA00010879"/>
    </source>
</evidence>
<dbReference type="EC" id="3.1.26.4" evidence="2"/>
<dbReference type="GO" id="GO:0004523">
    <property type="term" value="F:RNA-DNA hybrid ribonuclease activity"/>
    <property type="evidence" value="ECO:0007669"/>
    <property type="project" value="UniProtKB-EC"/>
</dbReference>
<dbReference type="PROSITE" id="PS50158">
    <property type="entry name" value="ZF_CCHC"/>
    <property type="match status" value="1"/>
</dbReference>
<dbReference type="PROSITE" id="PS50878">
    <property type="entry name" value="RT_POL"/>
    <property type="match status" value="1"/>
</dbReference>
<evidence type="ECO:0000313" key="6">
    <source>
        <dbReference type="EMBL" id="KAK3546616.1"/>
    </source>
</evidence>
<dbReference type="PANTHER" id="PTHR24559">
    <property type="entry name" value="TRANSPOSON TY3-I GAG-POL POLYPROTEIN"/>
    <property type="match status" value="1"/>
</dbReference>
<dbReference type="GO" id="GO:0003676">
    <property type="term" value="F:nucleic acid binding"/>
    <property type="evidence" value="ECO:0007669"/>
    <property type="project" value="InterPro"/>
</dbReference>
<dbReference type="SUPFAM" id="SSF57756">
    <property type="entry name" value="Retrovirus zinc finger-like domains"/>
    <property type="match status" value="1"/>
</dbReference>
<evidence type="ECO:0000259" key="4">
    <source>
        <dbReference type="PROSITE" id="PS50158"/>
    </source>
</evidence>
<gene>
    <name evidence="6" type="ORF">QTP70_031231</name>
</gene>
<accession>A0AAE0V7K2</accession>
<feature type="non-terminal residue" evidence="6">
    <location>
        <position position="1"/>
    </location>
</feature>
<dbReference type="InterPro" id="IPR053134">
    <property type="entry name" value="RNA-dir_DNA_polymerase"/>
</dbReference>
<dbReference type="CDD" id="cd01647">
    <property type="entry name" value="RT_LTR"/>
    <property type="match status" value="1"/>
</dbReference>
<evidence type="ECO:0000256" key="3">
    <source>
        <dbReference type="PROSITE-ProRule" id="PRU00047"/>
    </source>
</evidence>
<keyword evidence="3" id="KW-0863">Zinc-finger</keyword>
<evidence type="ECO:0000256" key="2">
    <source>
        <dbReference type="ARBA" id="ARBA00012180"/>
    </source>
</evidence>
<dbReference type="InterPro" id="IPR036875">
    <property type="entry name" value="Znf_CCHC_sf"/>
</dbReference>
<dbReference type="InterPro" id="IPR001878">
    <property type="entry name" value="Znf_CCHC"/>
</dbReference>
<sequence length="312" mass="36170">FWPHEPPRSCEKPPEPMQLGRFRLSEKERQRRAQLHLCFYCWQTGHLINRCPETSSKSQVTIDRFRAAVNLIDSKLVRTLCLPTIPCTPHLCIISIDSQPIGGVYFTHQAGFFFIGKKDGGLHPCVDYWGLNAIMVRYPYPLPLVPAALEQLREAIFTKLYLRSAYNLIRIREWDEWKTAFHTTSGHYEYLVMPYGLTNAPAVFQSLINEVFKDVLNKYVIAYIDDILIYSSSMTEHIQHVCTMLTRLLTHHLYIKAEKSEFHRSSITFLGYVISQQAVEMDQAKVLAVTGWPEPDTIKELQCFLGFANFYR</sequence>
<protein>
    <recommendedName>
        <fullName evidence="2">ribonuclease H</fullName>
        <ecNumber evidence="2">3.1.26.4</ecNumber>
    </recommendedName>
</protein>
<keyword evidence="3" id="KW-0862">Zinc</keyword>
<keyword evidence="3" id="KW-0479">Metal-binding</keyword>
<dbReference type="Gene3D" id="3.10.10.10">
    <property type="entry name" value="HIV Type 1 Reverse Transcriptase, subunit A, domain 1"/>
    <property type="match status" value="1"/>
</dbReference>
<dbReference type="InterPro" id="IPR043502">
    <property type="entry name" value="DNA/RNA_pol_sf"/>
</dbReference>
<feature type="domain" description="CCHC-type" evidence="4">
    <location>
        <begin position="38"/>
        <end position="53"/>
    </location>
</feature>
<dbReference type="AlphaFoldDB" id="A0AAE0V7K2"/>
<dbReference type="Gene3D" id="3.30.70.270">
    <property type="match status" value="2"/>
</dbReference>
<dbReference type="Proteomes" id="UP001274896">
    <property type="component" value="Unassembled WGS sequence"/>
</dbReference>
<organism evidence="6 7">
    <name type="scientific">Hemibagrus guttatus</name>
    <dbReference type="NCBI Taxonomy" id="175788"/>
    <lineage>
        <taxon>Eukaryota</taxon>
        <taxon>Metazoa</taxon>
        <taxon>Chordata</taxon>
        <taxon>Craniata</taxon>
        <taxon>Vertebrata</taxon>
        <taxon>Euteleostomi</taxon>
        <taxon>Actinopterygii</taxon>
        <taxon>Neopterygii</taxon>
        <taxon>Teleostei</taxon>
        <taxon>Ostariophysi</taxon>
        <taxon>Siluriformes</taxon>
        <taxon>Bagridae</taxon>
        <taxon>Hemibagrus</taxon>
    </lineage>
</organism>
<comment type="similarity">
    <text evidence="1">Belongs to the beta type-B retroviral polymerase family. HERV class-II K(HML-2) pol subfamily.</text>
</comment>
<name>A0AAE0V7K2_9TELE</name>
<dbReference type="PANTHER" id="PTHR24559:SF440">
    <property type="entry name" value="RIBONUCLEASE H"/>
    <property type="match status" value="1"/>
</dbReference>
<dbReference type="EMBL" id="JAUCMX010000005">
    <property type="protein sequence ID" value="KAK3546616.1"/>
    <property type="molecule type" value="Genomic_DNA"/>
</dbReference>
<feature type="domain" description="Reverse transcriptase" evidence="5">
    <location>
        <begin position="96"/>
        <end position="274"/>
    </location>
</feature>
<dbReference type="InterPro" id="IPR000477">
    <property type="entry name" value="RT_dom"/>
</dbReference>
<evidence type="ECO:0000313" key="7">
    <source>
        <dbReference type="Proteomes" id="UP001274896"/>
    </source>
</evidence>
<dbReference type="GO" id="GO:0008270">
    <property type="term" value="F:zinc ion binding"/>
    <property type="evidence" value="ECO:0007669"/>
    <property type="project" value="UniProtKB-KW"/>
</dbReference>
<evidence type="ECO:0000259" key="5">
    <source>
        <dbReference type="PROSITE" id="PS50878"/>
    </source>
</evidence>
<dbReference type="Pfam" id="PF00078">
    <property type="entry name" value="RVT_1"/>
    <property type="match status" value="1"/>
</dbReference>
<dbReference type="InterPro" id="IPR043128">
    <property type="entry name" value="Rev_trsase/Diguanyl_cyclase"/>
</dbReference>
<comment type="caution">
    <text evidence="6">The sequence shown here is derived from an EMBL/GenBank/DDBJ whole genome shotgun (WGS) entry which is preliminary data.</text>
</comment>
<reference evidence="6" key="1">
    <citation type="submission" date="2023-06" db="EMBL/GenBank/DDBJ databases">
        <title>Male Hemibagrus guttatus genome.</title>
        <authorList>
            <person name="Bian C."/>
        </authorList>
    </citation>
    <scope>NUCLEOTIDE SEQUENCE</scope>
    <source>
        <strain evidence="6">Male_cb2023</strain>
        <tissue evidence="6">Muscle</tissue>
    </source>
</reference>
<keyword evidence="7" id="KW-1185">Reference proteome</keyword>
<proteinExistence type="inferred from homology"/>